<name>A0AAV8VR32_9CUCU</name>
<dbReference type="AlphaFoldDB" id="A0AAV8VR32"/>
<keyword evidence="9" id="KW-0812">Transmembrane</keyword>
<evidence type="ECO:0000256" key="3">
    <source>
        <dbReference type="ARBA" id="ARBA00007357"/>
    </source>
</evidence>
<evidence type="ECO:0000256" key="4">
    <source>
        <dbReference type="ARBA" id="ARBA00022670"/>
    </source>
</evidence>
<feature type="transmembrane region" description="Helical" evidence="9">
    <location>
        <begin position="78"/>
        <end position="100"/>
    </location>
</feature>
<keyword evidence="8" id="KW-0482">Metalloprotease</keyword>
<accession>A0AAV8VR32</accession>
<keyword evidence="9" id="KW-0472">Membrane</keyword>
<evidence type="ECO:0000256" key="2">
    <source>
        <dbReference type="ARBA" id="ARBA00004401"/>
    </source>
</evidence>
<evidence type="ECO:0000256" key="1">
    <source>
        <dbReference type="ARBA" id="ARBA00001947"/>
    </source>
</evidence>
<sequence length="798" mass="91386">MFPTMSVKDTGYRKMNSLVDACRRAFGRDMTRYTNANFADDDSVNSVKLNAGISSNATHIRYHTGTTIWRLRSPLEKVLLLLVAVLLFVIFVLACILHIAEHRVKNVIQVEMDYSQPCLNKSCIQISNNILEAMDTSFDPCDDFYSYACNGWVKANPIPDGKSTWGTFQKLEQQNQLVIKRVLEQPMENLKSKAEQKAKMYYESCLDVNDTVEALGATPMLALLKKIGGWNITESGFDIKTWTLQNITQIIQNKYNIGGLFSYAVSEDDRNSSRHILQIDQNGLTLPTRENYLNKTEHAKVLKAYLEYMTKVGVLLGGELNSTRAQMQAVIDFETRLANITTPGELRRDEESIYNLMTIAELQERAPFIDWRGFFEDAMRIVNKKITSKEQIVVYAPEYLGNLTLLINEYNSTEEGRIILNNYMVWQTVRVFTVCLSKAFRDAYKGLRTALLGSEGGEEPQWRYCVQDTNTVLGFAIGAIFVREVFHQDSKLQAEEMINNVRNAFKKNFNNLKWMDEETRKVANDKADAISDMIGYPEFIRDTNQLDERFENLLVRNNTYFENNININYFNLKKMLEKINEPVNKTTWSMAPSTVNAYYTPTKNQMVFPAGILQSPFYDPSYPPSLNYGGMGVVMGHELTHGFDDQGRQFDKYGNLNHWWKNKTIEKFKQRTKCVVDQYNKFKINGKNINGNQTLGENIADNGGLKAAYHAYLQLHQAEPKPLPGIPLTHRQLFFVAFAQVWCSAVTKEATNLQIEKDSHSPAQYRVIGALSNLKEFSQEFKCKPGSKMNPRNKCEVW</sequence>
<dbReference type="PROSITE" id="PS51885">
    <property type="entry name" value="NEPRILYSIN"/>
    <property type="match status" value="1"/>
</dbReference>
<keyword evidence="4" id="KW-0645">Protease</keyword>
<dbReference type="CDD" id="cd08662">
    <property type="entry name" value="M13"/>
    <property type="match status" value="1"/>
</dbReference>
<keyword evidence="5" id="KW-0479">Metal-binding</keyword>
<dbReference type="Gene3D" id="1.10.1380.10">
    <property type="entry name" value="Neutral endopeptidase , domain2"/>
    <property type="match status" value="1"/>
</dbReference>
<feature type="domain" description="Peptidase M13 C-terminal" evidence="10">
    <location>
        <begin position="596"/>
        <end position="797"/>
    </location>
</feature>
<evidence type="ECO:0000313" key="13">
    <source>
        <dbReference type="Proteomes" id="UP001159042"/>
    </source>
</evidence>
<dbReference type="GO" id="GO:0004222">
    <property type="term" value="F:metalloendopeptidase activity"/>
    <property type="evidence" value="ECO:0007669"/>
    <property type="project" value="InterPro"/>
</dbReference>
<organism evidence="12 13">
    <name type="scientific">Exocentrus adspersus</name>
    <dbReference type="NCBI Taxonomy" id="1586481"/>
    <lineage>
        <taxon>Eukaryota</taxon>
        <taxon>Metazoa</taxon>
        <taxon>Ecdysozoa</taxon>
        <taxon>Arthropoda</taxon>
        <taxon>Hexapoda</taxon>
        <taxon>Insecta</taxon>
        <taxon>Pterygota</taxon>
        <taxon>Neoptera</taxon>
        <taxon>Endopterygota</taxon>
        <taxon>Coleoptera</taxon>
        <taxon>Polyphaga</taxon>
        <taxon>Cucujiformia</taxon>
        <taxon>Chrysomeloidea</taxon>
        <taxon>Cerambycidae</taxon>
        <taxon>Lamiinae</taxon>
        <taxon>Acanthocinini</taxon>
        <taxon>Exocentrus</taxon>
    </lineage>
</organism>
<dbReference type="Proteomes" id="UP001159042">
    <property type="component" value="Unassembled WGS sequence"/>
</dbReference>
<dbReference type="InterPro" id="IPR018497">
    <property type="entry name" value="Peptidase_M13_C"/>
</dbReference>
<feature type="domain" description="Peptidase M13 N-terminal" evidence="11">
    <location>
        <begin position="140"/>
        <end position="537"/>
    </location>
</feature>
<evidence type="ECO:0000259" key="11">
    <source>
        <dbReference type="Pfam" id="PF05649"/>
    </source>
</evidence>
<dbReference type="GO" id="GO:0046872">
    <property type="term" value="F:metal ion binding"/>
    <property type="evidence" value="ECO:0007669"/>
    <property type="project" value="UniProtKB-KW"/>
</dbReference>
<dbReference type="GO" id="GO:0005886">
    <property type="term" value="C:plasma membrane"/>
    <property type="evidence" value="ECO:0007669"/>
    <property type="project" value="UniProtKB-SubCell"/>
</dbReference>
<comment type="cofactor">
    <cofactor evidence="1">
        <name>Zn(2+)</name>
        <dbReference type="ChEBI" id="CHEBI:29105"/>
    </cofactor>
</comment>
<dbReference type="EMBL" id="JANEYG010000041">
    <property type="protein sequence ID" value="KAJ8916510.1"/>
    <property type="molecule type" value="Genomic_DNA"/>
</dbReference>
<proteinExistence type="inferred from homology"/>
<evidence type="ECO:0000256" key="8">
    <source>
        <dbReference type="ARBA" id="ARBA00023049"/>
    </source>
</evidence>
<dbReference type="PANTHER" id="PTHR11733">
    <property type="entry name" value="ZINC METALLOPROTEASE FAMILY M13 NEPRILYSIN-RELATED"/>
    <property type="match status" value="1"/>
</dbReference>
<evidence type="ECO:0000256" key="6">
    <source>
        <dbReference type="ARBA" id="ARBA00022801"/>
    </source>
</evidence>
<protein>
    <recommendedName>
        <fullName evidence="14">Endothelin-converting enzyme 1</fullName>
    </recommendedName>
</protein>
<evidence type="ECO:0000256" key="5">
    <source>
        <dbReference type="ARBA" id="ARBA00022723"/>
    </source>
</evidence>
<dbReference type="Gene3D" id="3.40.390.10">
    <property type="entry name" value="Collagenase (Catalytic Domain)"/>
    <property type="match status" value="1"/>
</dbReference>
<dbReference type="PANTHER" id="PTHR11733:SF167">
    <property type="entry name" value="FI17812P1-RELATED"/>
    <property type="match status" value="1"/>
</dbReference>
<dbReference type="PRINTS" id="PR00786">
    <property type="entry name" value="NEPRILYSIN"/>
</dbReference>
<reference evidence="12 13" key="1">
    <citation type="journal article" date="2023" name="Insect Mol. Biol.">
        <title>Genome sequencing provides insights into the evolution of gene families encoding plant cell wall-degrading enzymes in longhorned beetles.</title>
        <authorList>
            <person name="Shin N.R."/>
            <person name="Okamura Y."/>
            <person name="Kirsch R."/>
            <person name="Pauchet Y."/>
        </authorList>
    </citation>
    <scope>NUCLEOTIDE SEQUENCE [LARGE SCALE GENOMIC DNA]</scope>
    <source>
        <strain evidence="12">EAD_L_NR</strain>
    </source>
</reference>
<dbReference type="InterPro" id="IPR024079">
    <property type="entry name" value="MetalloPept_cat_dom_sf"/>
</dbReference>
<keyword evidence="9" id="KW-1133">Transmembrane helix</keyword>
<dbReference type="GO" id="GO:0016485">
    <property type="term" value="P:protein processing"/>
    <property type="evidence" value="ECO:0007669"/>
    <property type="project" value="TreeGrafter"/>
</dbReference>
<dbReference type="SUPFAM" id="SSF55486">
    <property type="entry name" value="Metalloproteases ('zincins'), catalytic domain"/>
    <property type="match status" value="1"/>
</dbReference>
<comment type="similarity">
    <text evidence="3">Belongs to the peptidase M13 family.</text>
</comment>
<keyword evidence="6" id="KW-0378">Hydrolase</keyword>
<dbReference type="Pfam" id="PF01431">
    <property type="entry name" value="Peptidase_M13"/>
    <property type="match status" value="1"/>
</dbReference>
<evidence type="ECO:0000256" key="9">
    <source>
        <dbReference type="SAM" id="Phobius"/>
    </source>
</evidence>
<evidence type="ECO:0000259" key="10">
    <source>
        <dbReference type="Pfam" id="PF01431"/>
    </source>
</evidence>
<evidence type="ECO:0000256" key="7">
    <source>
        <dbReference type="ARBA" id="ARBA00022833"/>
    </source>
</evidence>
<gene>
    <name evidence="12" type="ORF">NQ315_000152</name>
</gene>
<evidence type="ECO:0008006" key="14">
    <source>
        <dbReference type="Google" id="ProtNLM"/>
    </source>
</evidence>
<comment type="caution">
    <text evidence="12">The sequence shown here is derived from an EMBL/GenBank/DDBJ whole genome shotgun (WGS) entry which is preliminary data.</text>
</comment>
<keyword evidence="13" id="KW-1185">Reference proteome</keyword>
<dbReference type="Pfam" id="PF05649">
    <property type="entry name" value="Peptidase_M13_N"/>
    <property type="match status" value="1"/>
</dbReference>
<evidence type="ECO:0000313" key="12">
    <source>
        <dbReference type="EMBL" id="KAJ8916510.1"/>
    </source>
</evidence>
<keyword evidence="7" id="KW-0862">Zinc</keyword>
<comment type="subcellular location">
    <subcellularLocation>
        <location evidence="2">Cell membrane</location>
        <topology evidence="2">Single-pass type II membrane protein</topology>
    </subcellularLocation>
</comment>
<dbReference type="InterPro" id="IPR042089">
    <property type="entry name" value="Peptidase_M13_dom_2"/>
</dbReference>
<dbReference type="InterPro" id="IPR008753">
    <property type="entry name" value="Peptidase_M13_N"/>
</dbReference>
<dbReference type="InterPro" id="IPR000718">
    <property type="entry name" value="Peptidase_M13"/>
</dbReference>